<evidence type="ECO:0000256" key="2">
    <source>
        <dbReference type="ARBA" id="ARBA00022741"/>
    </source>
</evidence>
<sequence>MMHCNILKFIIFLIQIAKNGQSKHNRLNSKREGKDRAVNCAILKKNNNHNKNLYQAMLDWDRNIIALVVTVVCVILTITWVFVKKDDNVLVQEGWTKQMCDVKRMQEIVRMFGKKFEGSKPEFMVRSPGRVNIIGEHIDYCGYSVFPMAINKDIMFAVSLQRVTGETAKKQNGGVFRLSNKDKAFEDITLNWQELCKMDRAKLLTEKHWSKYVIAACVGVIDIVSKRAQDDSMTEFFATTDLNVLVHGVLAKGAGLSSSAALICGSVVLLLYVLDQLKNLTRTDIAKLCMECERYVGVNTGGMDQSIVMTGRRNFAKYVSFVPHLDTADVLLPQSKNEPYVFVICNSLAEHQLTDDLGTRNYNMRVIECRLAAVVLAKALKLKDWSTVQTLRDVQDRLFQAGHKNCNHNHDISNEEMCSQLSGLLFKCMNLLDSEPYTLEQIEQELFDNDNDNDNANDKEEKQDDAKLDAKLSQLFLAGLKRADDVVAKIRQHKFKLLLQQRALHVYSEALRVVQFRKLCEQHLESHNDNVVAHMSDLMNKSHLSCKEQYDCSAEQLELLRNVCLEGGASACRLTGAGWGGCVIGIVKCNKLQDFKEHVQKHFYANFPSVPLDAMFETSPADGVCIFKTEDFAKHIS</sequence>
<feature type="signal peptide" evidence="5">
    <location>
        <begin position="1"/>
        <end position="22"/>
    </location>
</feature>
<organism evidence="9 10">
    <name type="scientific">Reticulomyxa filosa</name>
    <dbReference type="NCBI Taxonomy" id="46433"/>
    <lineage>
        <taxon>Eukaryota</taxon>
        <taxon>Sar</taxon>
        <taxon>Rhizaria</taxon>
        <taxon>Retaria</taxon>
        <taxon>Foraminifera</taxon>
        <taxon>Monothalamids</taxon>
        <taxon>Reticulomyxidae</taxon>
        <taxon>Reticulomyxa</taxon>
    </lineage>
</organism>
<dbReference type="InterPro" id="IPR006204">
    <property type="entry name" value="GHMP_kinase_N_dom"/>
</dbReference>
<evidence type="ECO:0000259" key="6">
    <source>
        <dbReference type="Pfam" id="PF00288"/>
    </source>
</evidence>
<dbReference type="Gene3D" id="1.20.1440.340">
    <property type="match status" value="1"/>
</dbReference>
<feature type="domain" description="Galactokinase N-terminal" evidence="8">
    <location>
        <begin position="112"/>
        <end position="159"/>
    </location>
</feature>
<dbReference type="SUPFAM" id="SSF55060">
    <property type="entry name" value="GHMP Kinase, C-terminal domain"/>
    <property type="match status" value="1"/>
</dbReference>
<evidence type="ECO:0000256" key="5">
    <source>
        <dbReference type="SAM" id="SignalP"/>
    </source>
</evidence>
<feature type="transmembrane region" description="Helical" evidence="4">
    <location>
        <begin position="64"/>
        <end position="83"/>
    </location>
</feature>
<dbReference type="Gene3D" id="3.30.70.3170">
    <property type="match status" value="1"/>
</dbReference>
<dbReference type="OrthoDB" id="187738at2759"/>
<evidence type="ECO:0000259" key="7">
    <source>
        <dbReference type="Pfam" id="PF08544"/>
    </source>
</evidence>
<comment type="caution">
    <text evidence="9">The sequence shown here is derived from an EMBL/GenBank/DDBJ whole genome shotgun (WGS) entry which is preliminary data.</text>
</comment>
<dbReference type="InterPro" id="IPR020568">
    <property type="entry name" value="Ribosomal_Su5_D2-typ_SF"/>
</dbReference>
<dbReference type="InterPro" id="IPR036554">
    <property type="entry name" value="GHMP_kinase_C_sf"/>
</dbReference>
<dbReference type="InterPro" id="IPR019741">
    <property type="entry name" value="Galactokinase_CS"/>
</dbReference>
<keyword evidence="4" id="KW-0812">Transmembrane</keyword>
<evidence type="ECO:0000313" key="10">
    <source>
        <dbReference type="Proteomes" id="UP000023152"/>
    </source>
</evidence>
<evidence type="ECO:0000256" key="4">
    <source>
        <dbReference type="SAM" id="Phobius"/>
    </source>
</evidence>
<dbReference type="GO" id="GO:0004335">
    <property type="term" value="F:galactokinase activity"/>
    <property type="evidence" value="ECO:0007669"/>
    <property type="project" value="InterPro"/>
</dbReference>
<evidence type="ECO:0000256" key="1">
    <source>
        <dbReference type="ARBA" id="ARBA00006566"/>
    </source>
</evidence>
<dbReference type="OMA" id="GFHDTYF"/>
<dbReference type="InterPro" id="IPR019539">
    <property type="entry name" value="GalKase_N"/>
</dbReference>
<feature type="domain" description="GHMP kinase C-terminal" evidence="7">
    <location>
        <begin position="536"/>
        <end position="604"/>
    </location>
</feature>
<evidence type="ECO:0000313" key="9">
    <source>
        <dbReference type="EMBL" id="ETO14520.1"/>
    </source>
</evidence>
<dbReference type="Gene3D" id="3.30.230.10">
    <property type="match status" value="1"/>
</dbReference>
<dbReference type="PANTHER" id="PTHR10457">
    <property type="entry name" value="MEVALONATE KINASE/GALACTOKINASE"/>
    <property type="match status" value="1"/>
</dbReference>
<evidence type="ECO:0000259" key="8">
    <source>
        <dbReference type="Pfam" id="PF10509"/>
    </source>
</evidence>
<dbReference type="InterPro" id="IPR000705">
    <property type="entry name" value="Galactokinase"/>
</dbReference>
<dbReference type="SUPFAM" id="SSF54211">
    <property type="entry name" value="Ribosomal protein S5 domain 2-like"/>
    <property type="match status" value="1"/>
</dbReference>
<dbReference type="GO" id="GO:0006012">
    <property type="term" value="P:galactose metabolic process"/>
    <property type="evidence" value="ECO:0007669"/>
    <property type="project" value="InterPro"/>
</dbReference>
<dbReference type="EMBL" id="ASPP01019998">
    <property type="protein sequence ID" value="ETO14520.1"/>
    <property type="molecule type" value="Genomic_DNA"/>
</dbReference>
<keyword evidence="5" id="KW-0732">Signal</keyword>
<accession>X6MN49</accession>
<feature type="chain" id="PRO_5004975067" description="Galactokinase" evidence="5">
    <location>
        <begin position="23"/>
        <end position="637"/>
    </location>
</feature>
<evidence type="ECO:0000256" key="3">
    <source>
        <dbReference type="ARBA" id="ARBA00022840"/>
    </source>
</evidence>
<dbReference type="NCBIfam" id="TIGR00131">
    <property type="entry name" value="gal_kin"/>
    <property type="match status" value="1"/>
</dbReference>
<dbReference type="PANTHER" id="PTHR10457:SF7">
    <property type="entry name" value="GALACTOKINASE-RELATED"/>
    <property type="match status" value="1"/>
</dbReference>
<feature type="domain" description="GHMP kinase N-terminal" evidence="6">
    <location>
        <begin position="240"/>
        <end position="311"/>
    </location>
</feature>
<dbReference type="Proteomes" id="UP000023152">
    <property type="component" value="Unassembled WGS sequence"/>
</dbReference>
<dbReference type="PROSITE" id="PS00106">
    <property type="entry name" value="GALACTOKINASE"/>
    <property type="match status" value="1"/>
</dbReference>
<proteinExistence type="inferred from homology"/>
<keyword evidence="4" id="KW-0472">Membrane</keyword>
<dbReference type="GO" id="GO:0005829">
    <property type="term" value="C:cytosol"/>
    <property type="evidence" value="ECO:0007669"/>
    <property type="project" value="TreeGrafter"/>
</dbReference>
<gene>
    <name evidence="9" type="ORF">RFI_22850</name>
</gene>
<keyword evidence="2" id="KW-0547">Nucleotide-binding</keyword>
<keyword evidence="4" id="KW-1133">Transmembrane helix</keyword>
<name>X6MN49_RETFI</name>
<keyword evidence="3" id="KW-0067">ATP-binding</keyword>
<dbReference type="AlphaFoldDB" id="X6MN49"/>
<evidence type="ECO:0008006" key="11">
    <source>
        <dbReference type="Google" id="ProtNLM"/>
    </source>
</evidence>
<dbReference type="Pfam" id="PF08544">
    <property type="entry name" value="GHMP_kinases_C"/>
    <property type="match status" value="1"/>
</dbReference>
<dbReference type="PRINTS" id="PR00959">
    <property type="entry name" value="MEVGALKINASE"/>
</dbReference>
<dbReference type="InterPro" id="IPR013750">
    <property type="entry name" value="GHMP_kinase_C_dom"/>
</dbReference>
<reference evidence="9 10" key="1">
    <citation type="journal article" date="2013" name="Curr. Biol.">
        <title>The Genome of the Foraminiferan Reticulomyxa filosa.</title>
        <authorList>
            <person name="Glockner G."/>
            <person name="Hulsmann N."/>
            <person name="Schleicher M."/>
            <person name="Noegel A.A."/>
            <person name="Eichinger L."/>
            <person name="Gallinger C."/>
            <person name="Pawlowski J."/>
            <person name="Sierra R."/>
            <person name="Euteneuer U."/>
            <person name="Pillet L."/>
            <person name="Moustafa A."/>
            <person name="Platzer M."/>
            <person name="Groth M."/>
            <person name="Szafranski K."/>
            <person name="Schliwa M."/>
        </authorList>
    </citation>
    <scope>NUCLEOTIDE SEQUENCE [LARGE SCALE GENOMIC DNA]</scope>
</reference>
<dbReference type="GO" id="GO:0005524">
    <property type="term" value="F:ATP binding"/>
    <property type="evidence" value="ECO:0007669"/>
    <property type="project" value="UniProtKB-KW"/>
</dbReference>
<dbReference type="InterPro" id="IPR014721">
    <property type="entry name" value="Ribsml_uS5_D2-typ_fold_subgr"/>
</dbReference>
<protein>
    <recommendedName>
        <fullName evidence="11">Galactokinase</fullName>
    </recommendedName>
</protein>
<dbReference type="Pfam" id="PF00288">
    <property type="entry name" value="GHMP_kinases_N"/>
    <property type="match status" value="1"/>
</dbReference>
<comment type="similarity">
    <text evidence="1">Belongs to the GHMP kinase family. GalK subfamily.</text>
</comment>
<keyword evidence="10" id="KW-1185">Reference proteome</keyword>
<dbReference type="Pfam" id="PF10509">
    <property type="entry name" value="GalKase_gal_bdg"/>
    <property type="match status" value="1"/>
</dbReference>